<keyword evidence="3" id="KW-0902">Two-component regulatory system</keyword>
<dbReference type="SMART" id="SM00448">
    <property type="entry name" value="REC"/>
    <property type="match status" value="1"/>
</dbReference>
<dbReference type="GO" id="GO:0009736">
    <property type="term" value="P:cytokinin-activated signaling pathway"/>
    <property type="evidence" value="ECO:0007669"/>
    <property type="project" value="InterPro"/>
</dbReference>
<dbReference type="Gene3D" id="3.40.50.2300">
    <property type="match status" value="1"/>
</dbReference>
<dbReference type="AlphaFoldDB" id="A0AAV5J0P7"/>
<dbReference type="Gene3D" id="1.10.10.60">
    <property type="entry name" value="Homeodomain-like"/>
    <property type="match status" value="1"/>
</dbReference>
<keyword evidence="7" id="KW-0539">Nucleus</keyword>
<feature type="domain" description="Response regulatory" evidence="10">
    <location>
        <begin position="17"/>
        <end position="130"/>
    </location>
</feature>
<evidence type="ECO:0000256" key="2">
    <source>
        <dbReference type="ARBA" id="ARBA00022553"/>
    </source>
</evidence>
<evidence type="ECO:0000313" key="12">
    <source>
        <dbReference type="EMBL" id="GKV05028.1"/>
    </source>
</evidence>
<feature type="domain" description="HTH myb-type" evidence="11">
    <location>
        <begin position="207"/>
        <end position="265"/>
    </location>
</feature>
<dbReference type="InterPro" id="IPR001789">
    <property type="entry name" value="Sig_transdc_resp-reg_receiver"/>
</dbReference>
<dbReference type="NCBIfam" id="TIGR01557">
    <property type="entry name" value="myb_SHAQKYF"/>
    <property type="match status" value="1"/>
</dbReference>
<evidence type="ECO:0000256" key="7">
    <source>
        <dbReference type="ARBA" id="ARBA00023242"/>
    </source>
</evidence>
<keyword evidence="2 8" id="KW-0597">Phosphoprotein</keyword>
<comment type="caution">
    <text evidence="12">The sequence shown here is derived from an EMBL/GenBank/DDBJ whole genome shotgun (WGS) entry which is preliminary data.</text>
</comment>
<dbReference type="InterPro" id="IPR011006">
    <property type="entry name" value="CheY-like_superfamily"/>
</dbReference>
<dbReference type="CDD" id="cd17584">
    <property type="entry name" value="REC_typeB_ARR-like"/>
    <property type="match status" value="1"/>
</dbReference>
<evidence type="ECO:0000259" key="10">
    <source>
        <dbReference type="PROSITE" id="PS50110"/>
    </source>
</evidence>
<dbReference type="FunFam" id="1.10.10.60:FF:000007">
    <property type="entry name" value="Two-component response regulator"/>
    <property type="match status" value="1"/>
</dbReference>
<dbReference type="InterPro" id="IPR017930">
    <property type="entry name" value="Myb_dom"/>
</dbReference>
<dbReference type="PROSITE" id="PS51294">
    <property type="entry name" value="HTH_MYB"/>
    <property type="match status" value="1"/>
</dbReference>
<dbReference type="GO" id="GO:0005634">
    <property type="term" value="C:nucleus"/>
    <property type="evidence" value="ECO:0007669"/>
    <property type="project" value="UniProtKB-SubCell"/>
</dbReference>
<sequence length="779" mass="84421">MTKFNPHKSTLAVTKITILVVDDDATSLTVVAAMLRERYEVTTVKSPHDALSTLRTRPGIDLVVTDLHMPGMDGLQLKKQIDDEFKLPVIIMSSDDEESVILQSLACGAVLYIVKPVNPDDLKNVWQYAVQAKKGKSPIIKEIGSLQEELEPEQDYNDMSITDDHFWDTNSGASSVSDDDNKRAKKHGKRKRMGRNGNDSEKKSAVPKKAKVVWTNSLHNRFLQAIRHIGLEKAVPKKILDCMNVSGLTRENVASHLQKYRLFLKRVAEKGLCPSKVLTERALRSNFATGHVMMLQQQQMKGLNNSHPGYGGSNMLTTTLNPNPNLLTLRFPGQGAFSSINNTSPPGPGLPNHQFRYGQSNLQHNQANRQQPLLGNASSCNYQANQTDFGVGLSNFENNFSTNGGFSSGMNNPSFNGLINGTNLSPRPTHPQQGTQARLNLHNVGNGFTSTAQFQFGASTLHNSTSASNPNSHNGSYTGTRMTANGEFAIGHQIQFNNSIAPNPNSLGGSYSGTRMASNGEFGVGQMQFNNNIASNSNSLSGSYLGTMMTGVHGSGNMNNGTCNGSAGSSAYGNGNMNNVAPMLRNLNSGNLGQGSFLSAGFGQVPNQVSPTIPLLATTNNQQAPMPEGLSTLGTGGEKDSNFNFQNNASIFDENVDNLFDSTNFEFPLQHQGEENVLNPNIVNSSNPDGLNQIANQILNPNLTGTRSFSINGGDQLENNSTTANSISPLGEYYPSNDQNANQQQSRGENIVIYPMNNASQNYQSWSDEFMDDCFSSCP</sequence>
<dbReference type="EMBL" id="BPVZ01000022">
    <property type="protein sequence ID" value="GKV05028.1"/>
    <property type="molecule type" value="Genomic_DNA"/>
</dbReference>
<dbReference type="InterPro" id="IPR001005">
    <property type="entry name" value="SANT/Myb"/>
</dbReference>
<dbReference type="GO" id="GO:0003677">
    <property type="term" value="F:DNA binding"/>
    <property type="evidence" value="ECO:0007669"/>
    <property type="project" value="InterPro"/>
</dbReference>
<dbReference type="SUPFAM" id="SSF46689">
    <property type="entry name" value="Homeodomain-like"/>
    <property type="match status" value="1"/>
</dbReference>
<proteinExistence type="predicted"/>
<dbReference type="PROSITE" id="PS50110">
    <property type="entry name" value="RESPONSE_REGULATORY"/>
    <property type="match status" value="1"/>
</dbReference>
<evidence type="ECO:0000256" key="9">
    <source>
        <dbReference type="SAM" id="MobiDB-lite"/>
    </source>
</evidence>
<keyword evidence="6" id="KW-0804">Transcription</keyword>
<dbReference type="Proteomes" id="UP001054252">
    <property type="component" value="Unassembled WGS sequence"/>
</dbReference>
<accession>A0AAV5J0P7</accession>
<dbReference type="InterPro" id="IPR045279">
    <property type="entry name" value="ARR-like"/>
</dbReference>
<dbReference type="InterPro" id="IPR006447">
    <property type="entry name" value="Myb_dom_plants"/>
</dbReference>
<reference evidence="12 13" key="1">
    <citation type="journal article" date="2021" name="Commun. Biol.">
        <title>The genome of Shorea leprosula (Dipterocarpaceae) highlights the ecological relevance of drought in aseasonal tropical rainforests.</title>
        <authorList>
            <person name="Ng K.K.S."/>
            <person name="Kobayashi M.J."/>
            <person name="Fawcett J.A."/>
            <person name="Hatakeyama M."/>
            <person name="Paape T."/>
            <person name="Ng C.H."/>
            <person name="Ang C.C."/>
            <person name="Tnah L.H."/>
            <person name="Lee C.T."/>
            <person name="Nishiyama T."/>
            <person name="Sese J."/>
            <person name="O'Brien M.J."/>
            <person name="Copetti D."/>
            <person name="Mohd Noor M.I."/>
            <person name="Ong R.C."/>
            <person name="Putra M."/>
            <person name="Sireger I.Z."/>
            <person name="Indrioko S."/>
            <person name="Kosugi Y."/>
            <person name="Izuno A."/>
            <person name="Isagi Y."/>
            <person name="Lee S.L."/>
            <person name="Shimizu K.K."/>
        </authorList>
    </citation>
    <scope>NUCLEOTIDE SEQUENCE [LARGE SCALE GENOMIC DNA]</scope>
    <source>
        <strain evidence="12">214</strain>
    </source>
</reference>
<gene>
    <name evidence="12" type="ORF">SLEP1_g17083</name>
</gene>
<evidence type="ECO:0000256" key="1">
    <source>
        <dbReference type="ARBA" id="ARBA00004123"/>
    </source>
</evidence>
<evidence type="ECO:0000256" key="6">
    <source>
        <dbReference type="ARBA" id="ARBA00023163"/>
    </source>
</evidence>
<dbReference type="SUPFAM" id="SSF52172">
    <property type="entry name" value="CheY-like"/>
    <property type="match status" value="1"/>
</dbReference>
<dbReference type="Pfam" id="PF00249">
    <property type="entry name" value="Myb_DNA-binding"/>
    <property type="match status" value="1"/>
</dbReference>
<organism evidence="12 13">
    <name type="scientific">Rubroshorea leprosula</name>
    <dbReference type="NCBI Taxonomy" id="152421"/>
    <lineage>
        <taxon>Eukaryota</taxon>
        <taxon>Viridiplantae</taxon>
        <taxon>Streptophyta</taxon>
        <taxon>Embryophyta</taxon>
        <taxon>Tracheophyta</taxon>
        <taxon>Spermatophyta</taxon>
        <taxon>Magnoliopsida</taxon>
        <taxon>eudicotyledons</taxon>
        <taxon>Gunneridae</taxon>
        <taxon>Pentapetalae</taxon>
        <taxon>rosids</taxon>
        <taxon>malvids</taxon>
        <taxon>Malvales</taxon>
        <taxon>Dipterocarpaceae</taxon>
        <taxon>Rubroshorea</taxon>
    </lineage>
</organism>
<evidence type="ECO:0000313" key="13">
    <source>
        <dbReference type="Proteomes" id="UP001054252"/>
    </source>
</evidence>
<comment type="subcellular location">
    <subcellularLocation>
        <location evidence="1">Nucleus</location>
    </subcellularLocation>
</comment>
<keyword evidence="13" id="KW-1185">Reference proteome</keyword>
<dbReference type="PANTHER" id="PTHR43874:SF19">
    <property type="entry name" value="RESPONSE REGULATOR 23-RELATED"/>
    <property type="match status" value="1"/>
</dbReference>
<feature type="modified residue" description="4-aspartylphosphate" evidence="8">
    <location>
        <position position="66"/>
    </location>
</feature>
<evidence type="ECO:0008006" key="14">
    <source>
        <dbReference type="Google" id="ProtNLM"/>
    </source>
</evidence>
<name>A0AAV5J0P7_9ROSI</name>
<dbReference type="InterPro" id="IPR009057">
    <property type="entry name" value="Homeodomain-like_sf"/>
</dbReference>
<dbReference type="Pfam" id="PF00072">
    <property type="entry name" value="Response_reg"/>
    <property type="match status" value="1"/>
</dbReference>
<keyword evidence="4" id="KW-0805">Transcription regulation</keyword>
<evidence type="ECO:0000256" key="3">
    <source>
        <dbReference type="ARBA" id="ARBA00023012"/>
    </source>
</evidence>
<dbReference type="PANTHER" id="PTHR43874">
    <property type="entry name" value="TWO-COMPONENT RESPONSE REGULATOR"/>
    <property type="match status" value="1"/>
</dbReference>
<keyword evidence="5" id="KW-0010">Activator</keyword>
<protein>
    <recommendedName>
        <fullName evidence="14">Two-component response regulator</fullName>
    </recommendedName>
</protein>
<evidence type="ECO:0000259" key="11">
    <source>
        <dbReference type="PROSITE" id="PS51294"/>
    </source>
</evidence>
<feature type="compositionally biased region" description="Basic residues" evidence="9">
    <location>
        <begin position="183"/>
        <end position="194"/>
    </location>
</feature>
<feature type="region of interest" description="Disordered" evidence="9">
    <location>
        <begin position="168"/>
        <end position="209"/>
    </location>
</feature>
<evidence type="ECO:0000256" key="8">
    <source>
        <dbReference type="PROSITE-ProRule" id="PRU00169"/>
    </source>
</evidence>
<evidence type="ECO:0000256" key="5">
    <source>
        <dbReference type="ARBA" id="ARBA00023159"/>
    </source>
</evidence>
<evidence type="ECO:0000256" key="4">
    <source>
        <dbReference type="ARBA" id="ARBA00023015"/>
    </source>
</evidence>
<dbReference type="GO" id="GO:0000160">
    <property type="term" value="P:phosphorelay signal transduction system"/>
    <property type="evidence" value="ECO:0007669"/>
    <property type="project" value="UniProtKB-KW"/>
</dbReference>